<name>D5G9Q9_TUBMM</name>
<reference evidence="2 3" key="1">
    <citation type="journal article" date="2010" name="Nature">
        <title>Perigord black truffle genome uncovers evolutionary origins and mechanisms of symbiosis.</title>
        <authorList>
            <person name="Martin F."/>
            <person name="Kohler A."/>
            <person name="Murat C."/>
            <person name="Balestrini R."/>
            <person name="Coutinho P.M."/>
            <person name="Jaillon O."/>
            <person name="Montanini B."/>
            <person name="Morin E."/>
            <person name="Noel B."/>
            <person name="Percudani R."/>
            <person name="Porcel B."/>
            <person name="Rubini A."/>
            <person name="Amicucci A."/>
            <person name="Amselem J."/>
            <person name="Anthouard V."/>
            <person name="Arcioni S."/>
            <person name="Artiguenave F."/>
            <person name="Aury J.M."/>
            <person name="Ballario P."/>
            <person name="Bolchi A."/>
            <person name="Brenna A."/>
            <person name="Brun A."/>
            <person name="Buee M."/>
            <person name="Cantarel B."/>
            <person name="Chevalier G."/>
            <person name="Couloux A."/>
            <person name="Da Silva C."/>
            <person name="Denoeud F."/>
            <person name="Duplessis S."/>
            <person name="Ghignone S."/>
            <person name="Hilselberger B."/>
            <person name="Iotti M."/>
            <person name="Marcais B."/>
            <person name="Mello A."/>
            <person name="Miranda M."/>
            <person name="Pacioni G."/>
            <person name="Quesneville H."/>
            <person name="Riccioni C."/>
            <person name="Ruotolo R."/>
            <person name="Splivallo R."/>
            <person name="Stocchi V."/>
            <person name="Tisserant E."/>
            <person name="Viscomi A.R."/>
            <person name="Zambonelli A."/>
            <person name="Zampieri E."/>
            <person name="Henrissat B."/>
            <person name="Lebrun M.H."/>
            <person name="Paolocci F."/>
            <person name="Bonfante P."/>
            <person name="Ottonello S."/>
            <person name="Wincker P."/>
        </authorList>
    </citation>
    <scope>NUCLEOTIDE SEQUENCE [LARGE SCALE GENOMIC DNA]</scope>
    <source>
        <strain evidence="2 3">Mel28</strain>
    </source>
</reference>
<dbReference type="Proteomes" id="UP000006911">
    <property type="component" value="Unassembled WGS sequence"/>
</dbReference>
<evidence type="ECO:0000256" key="1">
    <source>
        <dbReference type="SAM" id="Phobius"/>
    </source>
</evidence>
<sequence>MRSSQREVPSKNAWYRSTLCILGIKGKRGLERMKRVPAVCSACMIPVYPLLKRAPCRYCALNTAVRVELLELSLRRCQRAFRYFLVSPFPFDSNKQDGASIPHSPWQSVRENSPTVPVTPPLTPIGEKRCTPMTIKRAMVRSPPSPICAPSLIFPSLPFLFFCIFPFCVCTSIVLRTGLRGLERRRKKERGIVSFIIFVSEPFTFFGFLFQAGQRPPSPPSPEPHIHF</sequence>
<dbReference type="RefSeq" id="XP_002837061.1">
    <property type="nucleotide sequence ID" value="XM_002837015.1"/>
</dbReference>
<organism evidence="2 3">
    <name type="scientific">Tuber melanosporum (strain Mel28)</name>
    <name type="common">Perigord black truffle</name>
    <dbReference type="NCBI Taxonomy" id="656061"/>
    <lineage>
        <taxon>Eukaryota</taxon>
        <taxon>Fungi</taxon>
        <taxon>Dikarya</taxon>
        <taxon>Ascomycota</taxon>
        <taxon>Pezizomycotina</taxon>
        <taxon>Pezizomycetes</taxon>
        <taxon>Pezizales</taxon>
        <taxon>Tuberaceae</taxon>
        <taxon>Tuber</taxon>
    </lineage>
</organism>
<evidence type="ECO:0000313" key="2">
    <source>
        <dbReference type="EMBL" id="CAZ81252.1"/>
    </source>
</evidence>
<keyword evidence="1" id="KW-1133">Transmembrane helix</keyword>
<dbReference type="EMBL" id="FN430064">
    <property type="protein sequence ID" value="CAZ81252.1"/>
    <property type="molecule type" value="Genomic_DNA"/>
</dbReference>
<keyword evidence="3" id="KW-1185">Reference proteome</keyword>
<dbReference type="AlphaFoldDB" id="D5G9Q9"/>
<dbReference type="KEGG" id="tml:GSTUM_00005031001"/>
<evidence type="ECO:0000313" key="3">
    <source>
        <dbReference type="Proteomes" id="UP000006911"/>
    </source>
</evidence>
<proteinExistence type="predicted"/>
<gene>
    <name evidence="2" type="ORF">GSTUM_00005031001</name>
</gene>
<feature type="transmembrane region" description="Helical" evidence="1">
    <location>
        <begin position="152"/>
        <end position="179"/>
    </location>
</feature>
<accession>D5G9Q9</accession>
<feature type="transmembrane region" description="Helical" evidence="1">
    <location>
        <begin position="191"/>
        <end position="210"/>
    </location>
</feature>
<dbReference type="GeneID" id="9185389"/>
<dbReference type="InParanoid" id="D5G9Q9"/>
<protein>
    <submittedName>
        <fullName evidence="2">(Perigord truffle) hypothetical protein</fullName>
    </submittedName>
</protein>
<dbReference type="HOGENOM" id="CLU_1215555_0_0_1"/>
<keyword evidence="1" id="KW-0472">Membrane</keyword>
<keyword evidence="1" id="KW-0812">Transmembrane</keyword>